<dbReference type="GO" id="GO:0005886">
    <property type="term" value="C:plasma membrane"/>
    <property type="evidence" value="ECO:0007669"/>
    <property type="project" value="UniProtKB-SubCell"/>
</dbReference>
<proteinExistence type="inferred from homology"/>
<dbReference type="OrthoDB" id="9811975at2"/>
<evidence type="ECO:0000256" key="3">
    <source>
        <dbReference type="ARBA" id="ARBA00022448"/>
    </source>
</evidence>
<dbReference type="KEGG" id="paqt:E8L99_14770"/>
<keyword evidence="3" id="KW-0813">Transport</keyword>
<evidence type="ECO:0000256" key="2">
    <source>
        <dbReference type="ARBA" id="ARBA00007935"/>
    </source>
</evidence>
<sequence>MSSVAPLAEPAVSAVAVLFAERRRRVGLAVVVLALMLAALAVMALGTGAVRIPPSRVLAVLSGWVTGDPATAGSREALVILGIRLPRLVLGCLIGAALAVSGTLMQGLFRNPLADPGLVGVSAGAALAAAATIVLGERLFAAFGAVMPFAMLPLGAFLGGLASTLVLYAIATRQGRTSVAILLLAGVALGAFTGALTGLLAFISDDRQLRDLTFWSLGSLGGASWTKIAIVAPLVLPVLLAVPLLARGLNALLLGEAEAFHLGVPVQRVKTAAIIMVATAVGASVAAAGVIGFVGILVPHLLRLLFGPDHRILLPLASLLGATLLTGADLLARTVAAPAELPIGILTAAIGAPFFLWLLLRRDRTIDA</sequence>
<evidence type="ECO:0000256" key="5">
    <source>
        <dbReference type="ARBA" id="ARBA00022692"/>
    </source>
</evidence>
<evidence type="ECO:0000313" key="10">
    <source>
        <dbReference type="Proteomes" id="UP000298588"/>
    </source>
</evidence>
<dbReference type="CDD" id="cd06550">
    <property type="entry name" value="TM_ABC_iron-siderophores_like"/>
    <property type="match status" value="1"/>
</dbReference>
<dbReference type="PANTHER" id="PTHR30472:SF25">
    <property type="entry name" value="ABC TRANSPORTER PERMEASE PROTEIN MJ0876-RELATED"/>
    <property type="match status" value="1"/>
</dbReference>
<dbReference type="GO" id="GO:0033214">
    <property type="term" value="P:siderophore-iron import into cell"/>
    <property type="evidence" value="ECO:0007669"/>
    <property type="project" value="TreeGrafter"/>
</dbReference>
<feature type="transmembrane region" description="Helical" evidence="8">
    <location>
        <begin position="148"/>
        <end position="171"/>
    </location>
</feature>
<dbReference type="GO" id="GO:0022857">
    <property type="term" value="F:transmembrane transporter activity"/>
    <property type="evidence" value="ECO:0007669"/>
    <property type="project" value="InterPro"/>
</dbReference>
<feature type="transmembrane region" description="Helical" evidence="8">
    <location>
        <begin position="26"/>
        <end position="46"/>
    </location>
</feature>
<feature type="transmembrane region" description="Helical" evidence="8">
    <location>
        <begin position="224"/>
        <end position="246"/>
    </location>
</feature>
<protein>
    <submittedName>
        <fullName evidence="9">Iron ABC transporter permease</fullName>
    </submittedName>
</protein>
<dbReference type="FunFam" id="1.10.3470.10:FF:000001">
    <property type="entry name" value="Vitamin B12 ABC transporter permease BtuC"/>
    <property type="match status" value="1"/>
</dbReference>
<feature type="transmembrane region" description="Helical" evidence="8">
    <location>
        <begin position="177"/>
        <end position="203"/>
    </location>
</feature>
<evidence type="ECO:0000256" key="8">
    <source>
        <dbReference type="SAM" id="Phobius"/>
    </source>
</evidence>
<evidence type="ECO:0000256" key="6">
    <source>
        <dbReference type="ARBA" id="ARBA00022989"/>
    </source>
</evidence>
<comment type="similarity">
    <text evidence="2">Belongs to the binding-protein-dependent transport system permease family. FecCD subfamily.</text>
</comment>
<gene>
    <name evidence="9" type="ORF">E8L99_14770</name>
</gene>
<evidence type="ECO:0000256" key="1">
    <source>
        <dbReference type="ARBA" id="ARBA00004651"/>
    </source>
</evidence>
<feature type="transmembrane region" description="Helical" evidence="8">
    <location>
        <begin position="272"/>
        <end position="300"/>
    </location>
</feature>
<organism evidence="9 10">
    <name type="scientific">Phreatobacter aquaticus</name>
    <dbReference type="NCBI Taxonomy" id="2570229"/>
    <lineage>
        <taxon>Bacteria</taxon>
        <taxon>Pseudomonadati</taxon>
        <taxon>Pseudomonadota</taxon>
        <taxon>Alphaproteobacteria</taxon>
        <taxon>Hyphomicrobiales</taxon>
        <taxon>Phreatobacteraceae</taxon>
        <taxon>Phreatobacter</taxon>
    </lineage>
</organism>
<dbReference type="Pfam" id="PF01032">
    <property type="entry name" value="FecCD"/>
    <property type="match status" value="1"/>
</dbReference>
<keyword evidence="10" id="KW-1185">Reference proteome</keyword>
<feature type="transmembrane region" description="Helical" evidence="8">
    <location>
        <begin position="85"/>
        <end position="105"/>
    </location>
</feature>
<keyword evidence="4" id="KW-1003">Cell membrane</keyword>
<dbReference type="EMBL" id="CP039865">
    <property type="protein sequence ID" value="QCK86928.1"/>
    <property type="molecule type" value="Genomic_DNA"/>
</dbReference>
<dbReference type="RefSeq" id="WP_137100259.1">
    <property type="nucleotide sequence ID" value="NZ_CP039865.1"/>
</dbReference>
<dbReference type="SUPFAM" id="SSF81345">
    <property type="entry name" value="ABC transporter involved in vitamin B12 uptake, BtuC"/>
    <property type="match status" value="1"/>
</dbReference>
<dbReference type="InterPro" id="IPR037294">
    <property type="entry name" value="ABC_BtuC-like"/>
</dbReference>
<feature type="transmembrane region" description="Helical" evidence="8">
    <location>
        <begin position="341"/>
        <end position="360"/>
    </location>
</feature>
<evidence type="ECO:0000313" key="9">
    <source>
        <dbReference type="EMBL" id="QCK86928.1"/>
    </source>
</evidence>
<keyword evidence="5 8" id="KW-0812">Transmembrane</keyword>
<dbReference type="Gene3D" id="1.10.3470.10">
    <property type="entry name" value="ABC transporter involved in vitamin B12 uptake, BtuC"/>
    <property type="match status" value="1"/>
</dbReference>
<dbReference type="Proteomes" id="UP000298588">
    <property type="component" value="Chromosome"/>
</dbReference>
<dbReference type="InterPro" id="IPR000522">
    <property type="entry name" value="ABC_transptr_permease_BtuC"/>
</dbReference>
<dbReference type="AlphaFoldDB" id="A0A4D7QHV3"/>
<evidence type="ECO:0000256" key="4">
    <source>
        <dbReference type="ARBA" id="ARBA00022475"/>
    </source>
</evidence>
<dbReference type="PANTHER" id="PTHR30472">
    <property type="entry name" value="FERRIC ENTEROBACTIN TRANSPORT SYSTEM PERMEASE PROTEIN"/>
    <property type="match status" value="1"/>
</dbReference>
<accession>A0A4D7QHV3</accession>
<name>A0A4D7QHV3_9HYPH</name>
<feature type="transmembrane region" description="Helical" evidence="8">
    <location>
        <begin position="117"/>
        <end position="136"/>
    </location>
</feature>
<comment type="subcellular location">
    <subcellularLocation>
        <location evidence="1">Cell membrane</location>
        <topology evidence="1">Multi-pass membrane protein</topology>
    </subcellularLocation>
</comment>
<reference evidence="9 10" key="1">
    <citation type="submission" date="2019-04" db="EMBL/GenBank/DDBJ databases">
        <title>Phreatobacter aquaticus sp. nov.</title>
        <authorList>
            <person name="Choi A."/>
            <person name="Baek K."/>
        </authorList>
    </citation>
    <scope>NUCLEOTIDE SEQUENCE [LARGE SCALE GENOMIC DNA]</scope>
    <source>
        <strain evidence="9 10">NMCR1094</strain>
    </source>
</reference>
<evidence type="ECO:0000256" key="7">
    <source>
        <dbReference type="ARBA" id="ARBA00023136"/>
    </source>
</evidence>
<keyword evidence="7 8" id="KW-0472">Membrane</keyword>
<keyword evidence="6 8" id="KW-1133">Transmembrane helix</keyword>